<keyword evidence="1" id="KW-0472">Membrane</keyword>
<dbReference type="AlphaFoldDB" id="A0AAV4V0Y4"/>
<dbReference type="Proteomes" id="UP001054945">
    <property type="component" value="Unassembled WGS sequence"/>
</dbReference>
<organism evidence="2 3">
    <name type="scientific">Caerostris extrusa</name>
    <name type="common">Bark spider</name>
    <name type="synonym">Caerostris bankana</name>
    <dbReference type="NCBI Taxonomy" id="172846"/>
    <lineage>
        <taxon>Eukaryota</taxon>
        <taxon>Metazoa</taxon>
        <taxon>Ecdysozoa</taxon>
        <taxon>Arthropoda</taxon>
        <taxon>Chelicerata</taxon>
        <taxon>Arachnida</taxon>
        <taxon>Araneae</taxon>
        <taxon>Araneomorphae</taxon>
        <taxon>Entelegynae</taxon>
        <taxon>Araneoidea</taxon>
        <taxon>Araneidae</taxon>
        <taxon>Caerostris</taxon>
    </lineage>
</organism>
<keyword evidence="1" id="KW-0812">Transmembrane</keyword>
<protein>
    <submittedName>
        <fullName evidence="2">Uncharacterized protein</fullName>
    </submittedName>
</protein>
<name>A0AAV4V0Y4_CAEEX</name>
<gene>
    <name evidence="2" type="ORF">CEXT_325521</name>
</gene>
<sequence length="90" mass="9834">MPENTSKTKHKKVKTEAFSLARLSEESSPKTDIIMFFNSCVMGAIVSLNTLLGAVFLARLYRACGSFGQTPEGTLSEIEVESSRRNGFNG</sequence>
<reference evidence="2 3" key="1">
    <citation type="submission" date="2021-06" db="EMBL/GenBank/DDBJ databases">
        <title>Caerostris extrusa draft genome.</title>
        <authorList>
            <person name="Kono N."/>
            <person name="Arakawa K."/>
        </authorList>
    </citation>
    <scope>NUCLEOTIDE SEQUENCE [LARGE SCALE GENOMIC DNA]</scope>
</reference>
<feature type="transmembrane region" description="Helical" evidence="1">
    <location>
        <begin position="33"/>
        <end position="58"/>
    </location>
</feature>
<comment type="caution">
    <text evidence="2">The sequence shown here is derived from an EMBL/GenBank/DDBJ whole genome shotgun (WGS) entry which is preliminary data.</text>
</comment>
<evidence type="ECO:0000256" key="1">
    <source>
        <dbReference type="SAM" id="Phobius"/>
    </source>
</evidence>
<proteinExistence type="predicted"/>
<evidence type="ECO:0000313" key="2">
    <source>
        <dbReference type="EMBL" id="GIY63669.1"/>
    </source>
</evidence>
<evidence type="ECO:0000313" key="3">
    <source>
        <dbReference type="Proteomes" id="UP001054945"/>
    </source>
</evidence>
<keyword evidence="3" id="KW-1185">Reference proteome</keyword>
<accession>A0AAV4V0Y4</accession>
<dbReference type="EMBL" id="BPLR01013771">
    <property type="protein sequence ID" value="GIY63669.1"/>
    <property type="molecule type" value="Genomic_DNA"/>
</dbReference>
<keyword evidence="1" id="KW-1133">Transmembrane helix</keyword>